<feature type="non-terminal residue" evidence="8">
    <location>
        <position position="1"/>
    </location>
</feature>
<dbReference type="InterPro" id="IPR000719">
    <property type="entry name" value="Prot_kinase_dom"/>
</dbReference>
<evidence type="ECO:0000256" key="3">
    <source>
        <dbReference type="ARBA" id="ARBA00022741"/>
    </source>
</evidence>
<evidence type="ECO:0000256" key="4">
    <source>
        <dbReference type="ARBA" id="ARBA00022777"/>
    </source>
</evidence>
<organism evidence="8">
    <name type="scientific">Trepomonas sp. PC1</name>
    <dbReference type="NCBI Taxonomy" id="1076344"/>
    <lineage>
        <taxon>Eukaryota</taxon>
        <taxon>Metamonada</taxon>
        <taxon>Diplomonadida</taxon>
        <taxon>Hexamitidae</taxon>
        <taxon>Hexamitinae</taxon>
        <taxon>Trepomonas</taxon>
    </lineage>
</organism>
<dbReference type="FunFam" id="3.30.200.20:FF:000042">
    <property type="entry name" value="Aurora kinase A"/>
    <property type="match status" value="1"/>
</dbReference>
<dbReference type="PROSITE" id="PS00107">
    <property type="entry name" value="PROTEIN_KINASE_ATP"/>
    <property type="match status" value="1"/>
</dbReference>
<dbReference type="InterPro" id="IPR017441">
    <property type="entry name" value="Protein_kinase_ATP_BS"/>
</dbReference>
<evidence type="ECO:0000256" key="5">
    <source>
        <dbReference type="ARBA" id="ARBA00022840"/>
    </source>
</evidence>
<dbReference type="FunFam" id="1.10.510.10:FF:000624">
    <property type="entry name" value="Mitogen-activated protein kinase"/>
    <property type="match status" value="1"/>
</dbReference>
<dbReference type="Gene3D" id="1.10.510.10">
    <property type="entry name" value="Transferase(Phosphotransferase) domain 1"/>
    <property type="match status" value="1"/>
</dbReference>
<evidence type="ECO:0000259" key="7">
    <source>
        <dbReference type="PROSITE" id="PS50011"/>
    </source>
</evidence>
<dbReference type="EMBL" id="GDID01004980">
    <property type="protein sequence ID" value="JAP91626.1"/>
    <property type="molecule type" value="Transcribed_RNA"/>
</dbReference>
<gene>
    <name evidence="8" type="ORF">TPC1_16704</name>
</gene>
<feature type="binding site" evidence="6">
    <location>
        <position position="35"/>
    </location>
    <ligand>
        <name>ATP</name>
        <dbReference type="ChEBI" id="CHEBI:30616"/>
    </ligand>
</feature>
<accession>A0A146K7Q2</accession>
<dbReference type="InterPro" id="IPR008266">
    <property type="entry name" value="Tyr_kinase_AS"/>
</dbReference>
<sequence length="273" mass="31191">RIQDQYQILEILGQGTFGIVEKAMNKKTNQLVAIKTLKSTSKTFRGISEVGLREISMLKSLDHENIIKLIQVFHQDAKLSMVIELCETNLFRYLHSKQIKEEESKSITVQILKAMDHCHDRRIIHRDLSIGNILLTDKRTKVKVGDFGLSRSFNQVNNKMTQEIVTIYYRAPEIIMKQQQYDEKVDTWSIGCIWAEMLLKKPLFEGQGEVDQLAKIYQIMGQGEYHLDISGQSGTTSISCVGEGSFKTLMGQYLSAQGVKLMGKMLELDPDKR</sequence>
<dbReference type="GO" id="GO:0005524">
    <property type="term" value="F:ATP binding"/>
    <property type="evidence" value="ECO:0007669"/>
    <property type="project" value="UniProtKB-UniRule"/>
</dbReference>
<evidence type="ECO:0000313" key="8">
    <source>
        <dbReference type="EMBL" id="JAP91626.1"/>
    </source>
</evidence>
<evidence type="ECO:0000256" key="1">
    <source>
        <dbReference type="ARBA" id="ARBA00022527"/>
    </source>
</evidence>
<keyword evidence="4 8" id="KW-0418">Kinase</keyword>
<dbReference type="PANTHER" id="PTHR24056">
    <property type="entry name" value="CELL DIVISION PROTEIN KINASE"/>
    <property type="match status" value="1"/>
</dbReference>
<evidence type="ECO:0000256" key="6">
    <source>
        <dbReference type="PROSITE-ProRule" id="PRU10141"/>
    </source>
</evidence>
<dbReference type="GO" id="GO:0004674">
    <property type="term" value="F:protein serine/threonine kinase activity"/>
    <property type="evidence" value="ECO:0007669"/>
    <property type="project" value="UniProtKB-KW"/>
</dbReference>
<feature type="non-terminal residue" evidence="8">
    <location>
        <position position="273"/>
    </location>
</feature>
<protein>
    <submittedName>
        <fullName evidence="8">Kinase, CMGC CDK</fullName>
    </submittedName>
</protein>
<proteinExistence type="predicted"/>
<feature type="domain" description="Protein kinase" evidence="7">
    <location>
        <begin position="6"/>
        <end position="273"/>
    </location>
</feature>
<dbReference type="GO" id="GO:0005634">
    <property type="term" value="C:nucleus"/>
    <property type="evidence" value="ECO:0007669"/>
    <property type="project" value="TreeGrafter"/>
</dbReference>
<dbReference type="InterPro" id="IPR011009">
    <property type="entry name" value="Kinase-like_dom_sf"/>
</dbReference>
<reference evidence="8" key="1">
    <citation type="submission" date="2015-07" db="EMBL/GenBank/DDBJ databases">
        <title>Adaptation to a free-living lifestyle via gene acquisitions in the diplomonad Trepomonas sp. PC1.</title>
        <authorList>
            <person name="Xu F."/>
            <person name="Jerlstrom-Hultqvist J."/>
            <person name="Kolisko M."/>
            <person name="Simpson A.G.B."/>
            <person name="Roger A.J."/>
            <person name="Svard S.G."/>
            <person name="Andersson J.O."/>
        </authorList>
    </citation>
    <scope>NUCLEOTIDE SEQUENCE</scope>
    <source>
        <strain evidence="8">PC1</strain>
    </source>
</reference>
<dbReference type="PROSITE" id="PS00109">
    <property type="entry name" value="PROTEIN_KINASE_TYR"/>
    <property type="match status" value="1"/>
</dbReference>
<dbReference type="Pfam" id="PF00069">
    <property type="entry name" value="Pkinase"/>
    <property type="match status" value="1"/>
</dbReference>
<dbReference type="PROSITE" id="PS50011">
    <property type="entry name" value="PROTEIN_KINASE_DOM"/>
    <property type="match status" value="1"/>
</dbReference>
<keyword evidence="5 6" id="KW-0067">ATP-binding</keyword>
<dbReference type="SUPFAM" id="SSF56112">
    <property type="entry name" value="Protein kinase-like (PK-like)"/>
    <property type="match status" value="1"/>
</dbReference>
<dbReference type="Gene3D" id="3.30.200.20">
    <property type="entry name" value="Phosphorylase Kinase, domain 1"/>
    <property type="match status" value="1"/>
</dbReference>
<keyword evidence="1" id="KW-0723">Serine/threonine-protein kinase</keyword>
<keyword evidence="2" id="KW-0808">Transferase</keyword>
<dbReference type="AlphaFoldDB" id="A0A146K7Q2"/>
<keyword evidence="3 6" id="KW-0547">Nucleotide-binding</keyword>
<name>A0A146K7Q2_9EUKA</name>
<dbReference type="InterPro" id="IPR050108">
    <property type="entry name" value="CDK"/>
</dbReference>
<evidence type="ECO:0000256" key="2">
    <source>
        <dbReference type="ARBA" id="ARBA00022679"/>
    </source>
</evidence>